<protein>
    <submittedName>
        <fullName evidence="1">Uncharacterized protein</fullName>
    </submittedName>
</protein>
<gene>
    <name evidence="1" type="ORF">MGAL_10B078411</name>
</gene>
<evidence type="ECO:0000313" key="1">
    <source>
        <dbReference type="EMBL" id="VDI37029.1"/>
    </source>
</evidence>
<keyword evidence="2" id="KW-1185">Reference proteome</keyword>
<comment type="caution">
    <text evidence="1">The sequence shown here is derived from an EMBL/GenBank/DDBJ whole genome shotgun (WGS) entry which is preliminary data.</text>
</comment>
<dbReference type="AlphaFoldDB" id="A0A8B6EM01"/>
<reference evidence="1" key="1">
    <citation type="submission" date="2018-11" db="EMBL/GenBank/DDBJ databases">
        <authorList>
            <person name="Alioto T."/>
            <person name="Alioto T."/>
        </authorList>
    </citation>
    <scope>NUCLEOTIDE SEQUENCE</scope>
</reference>
<evidence type="ECO:0000313" key="2">
    <source>
        <dbReference type="Proteomes" id="UP000596742"/>
    </source>
</evidence>
<dbReference type="Proteomes" id="UP000596742">
    <property type="component" value="Unassembled WGS sequence"/>
</dbReference>
<organism evidence="1 2">
    <name type="scientific">Mytilus galloprovincialis</name>
    <name type="common">Mediterranean mussel</name>
    <dbReference type="NCBI Taxonomy" id="29158"/>
    <lineage>
        <taxon>Eukaryota</taxon>
        <taxon>Metazoa</taxon>
        <taxon>Spiralia</taxon>
        <taxon>Lophotrochozoa</taxon>
        <taxon>Mollusca</taxon>
        <taxon>Bivalvia</taxon>
        <taxon>Autobranchia</taxon>
        <taxon>Pteriomorphia</taxon>
        <taxon>Mytilida</taxon>
        <taxon>Mytiloidea</taxon>
        <taxon>Mytilidae</taxon>
        <taxon>Mytilinae</taxon>
        <taxon>Mytilus</taxon>
    </lineage>
</organism>
<sequence>MTRRRTVEANAIKHQQTWATLQKTNNDRRKWKIFVTALHTPMAYKGSTLLQSCQITQQTANRVLLNNSARLLQSCQITHDLATELQIISRLLKSCLNISAAATELLNTSTDATKLQNNSADCYRVAKTQRLLQELPNNSTTATECK</sequence>
<name>A0A8B6EM01_MYTGA</name>
<proteinExistence type="predicted"/>
<dbReference type="EMBL" id="UYJE01005393">
    <property type="protein sequence ID" value="VDI37029.1"/>
    <property type="molecule type" value="Genomic_DNA"/>
</dbReference>
<accession>A0A8B6EM01</accession>